<evidence type="ECO:0000313" key="1">
    <source>
        <dbReference type="EMBL" id="WVY96981.1"/>
    </source>
</evidence>
<protein>
    <submittedName>
        <fullName evidence="1">Uncharacterized protein</fullName>
    </submittedName>
</protein>
<sequence length="110" mass="11513">MHIDITPNLQSLPRFFISCNSVATHRAPVAPRGCPIAIAPPLTLIFSGSSPSLFRQYTNWEANASFISKRSISSSSRPAALTATGIAAAGPTPMMAGSTPTAVKVLDDSQ</sequence>
<organism evidence="1 2">
    <name type="scientific">Vigna mungo</name>
    <name type="common">Black gram</name>
    <name type="synonym">Phaseolus mungo</name>
    <dbReference type="NCBI Taxonomy" id="3915"/>
    <lineage>
        <taxon>Eukaryota</taxon>
        <taxon>Viridiplantae</taxon>
        <taxon>Streptophyta</taxon>
        <taxon>Embryophyta</taxon>
        <taxon>Tracheophyta</taxon>
        <taxon>Spermatophyta</taxon>
        <taxon>Magnoliopsida</taxon>
        <taxon>eudicotyledons</taxon>
        <taxon>Gunneridae</taxon>
        <taxon>Pentapetalae</taxon>
        <taxon>rosids</taxon>
        <taxon>fabids</taxon>
        <taxon>Fabales</taxon>
        <taxon>Fabaceae</taxon>
        <taxon>Papilionoideae</taxon>
        <taxon>50 kb inversion clade</taxon>
        <taxon>NPAAA clade</taxon>
        <taxon>indigoferoid/millettioid clade</taxon>
        <taxon>Phaseoleae</taxon>
        <taxon>Vigna</taxon>
    </lineage>
</organism>
<dbReference type="AlphaFoldDB" id="A0AAQ3MTY7"/>
<name>A0AAQ3MTY7_VIGMU</name>
<accession>A0AAQ3MTY7</accession>
<proteinExistence type="predicted"/>
<gene>
    <name evidence="1" type="ORF">V8G54_029132</name>
</gene>
<dbReference type="EMBL" id="CP144692">
    <property type="protein sequence ID" value="WVY96981.1"/>
    <property type="molecule type" value="Genomic_DNA"/>
</dbReference>
<reference evidence="1 2" key="1">
    <citation type="journal article" date="2023" name="Life. Sci Alliance">
        <title>Evolutionary insights into 3D genome organization and epigenetic landscape of Vigna mungo.</title>
        <authorList>
            <person name="Junaid A."/>
            <person name="Singh B."/>
            <person name="Bhatia S."/>
        </authorList>
    </citation>
    <scope>NUCLEOTIDE SEQUENCE [LARGE SCALE GENOMIC DNA]</scope>
    <source>
        <strain evidence="1">Urdbean</strain>
    </source>
</reference>
<evidence type="ECO:0000313" key="2">
    <source>
        <dbReference type="Proteomes" id="UP001374535"/>
    </source>
</evidence>
<keyword evidence="2" id="KW-1185">Reference proteome</keyword>
<dbReference type="Proteomes" id="UP001374535">
    <property type="component" value="Chromosome 9"/>
</dbReference>